<sequence length="87" mass="9959">MFRAHVHTHLAPCFQLLQARSAPRSPTGHYITVTNNLSCLCDGRNWSSQRPLPCDKDNSPVAYSRLHSCPILMMRARLSIKYRRSYG</sequence>
<reference evidence="1 2" key="1">
    <citation type="journal article" date="2016" name="Nat. Commun.">
        <title>Ectomycorrhizal ecology is imprinted in the genome of the dominant symbiotic fungus Cenococcum geophilum.</title>
        <authorList>
            <consortium name="DOE Joint Genome Institute"/>
            <person name="Peter M."/>
            <person name="Kohler A."/>
            <person name="Ohm R.A."/>
            <person name="Kuo A."/>
            <person name="Krutzmann J."/>
            <person name="Morin E."/>
            <person name="Arend M."/>
            <person name="Barry K.W."/>
            <person name="Binder M."/>
            <person name="Choi C."/>
            <person name="Clum A."/>
            <person name="Copeland A."/>
            <person name="Grisel N."/>
            <person name="Haridas S."/>
            <person name="Kipfer T."/>
            <person name="LaButti K."/>
            <person name="Lindquist E."/>
            <person name="Lipzen A."/>
            <person name="Maire R."/>
            <person name="Meier B."/>
            <person name="Mihaltcheva S."/>
            <person name="Molinier V."/>
            <person name="Murat C."/>
            <person name="Poggeler S."/>
            <person name="Quandt C.A."/>
            <person name="Sperisen C."/>
            <person name="Tritt A."/>
            <person name="Tisserant E."/>
            <person name="Crous P.W."/>
            <person name="Henrissat B."/>
            <person name="Nehls U."/>
            <person name="Egli S."/>
            <person name="Spatafora J.W."/>
            <person name="Grigoriev I.V."/>
            <person name="Martin F.M."/>
        </authorList>
    </citation>
    <scope>NUCLEOTIDE SEQUENCE [LARGE SCALE GENOMIC DNA]</scope>
    <source>
        <strain evidence="1 2">CBS 459.81</strain>
    </source>
</reference>
<evidence type="ECO:0000313" key="2">
    <source>
        <dbReference type="Proteomes" id="UP000250266"/>
    </source>
</evidence>
<proteinExistence type="predicted"/>
<dbReference type="EMBL" id="KV744825">
    <property type="protein sequence ID" value="OCK85056.1"/>
    <property type="molecule type" value="Genomic_DNA"/>
</dbReference>
<dbReference type="Proteomes" id="UP000250266">
    <property type="component" value="Unassembled WGS sequence"/>
</dbReference>
<keyword evidence="2" id="KW-1185">Reference proteome</keyword>
<evidence type="ECO:0000313" key="1">
    <source>
        <dbReference type="EMBL" id="OCK85056.1"/>
    </source>
</evidence>
<organism evidence="1 2">
    <name type="scientific">Lepidopterella palustris CBS 459.81</name>
    <dbReference type="NCBI Taxonomy" id="1314670"/>
    <lineage>
        <taxon>Eukaryota</taxon>
        <taxon>Fungi</taxon>
        <taxon>Dikarya</taxon>
        <taxon>Ascomycota</taxon>
        <taxon>Pezizomycotina</taxon>
        <taxon>Dothideomycetes</taxon>
        <taxon>Pleosporomycetidae</taxon>
        <taxon>Mytilinidiales</taxon>
        <taxon>Argynnaceae</taxon>
        <taxon>Lepidopterella</taxon>
    </lineage>
</organism>
<dbReference type="AlphaFoldDB" id="A0A8E2EJG7"/>
<gene>
    <name evidence="1" type="ORF">K432DRAFT_73131</name>
</gene>
<accession>A0A8E2EJG7</accession>
<name>A0A8E2EJG7_9PEZI</name>
<protein>
    <submittedName>
        <fullName evidence="1">Uncharacterized protein</fullName>
    </submittedName>
</protein>